<accession>A0A923RPM3</accession>
<dbReference type="SUPFAM" id="SSF48452">
    <property type="entry name" value="TPR-like"/>
    <property type="match status" value="1"/>
</dbReference>
<name>A0A923RPM3_9FIRM</name>
<comment type="caution">
    <text evidence="2">The sequence shown here is derived from an EMBL/GenBank/DDBJ whole genome shotgun (WGS) entry which is preliminary data.</text>
</comment>
<evidence type="ECO:0000313" key="3">
    <source>
        <dbReference type="Proteomes" id="UP000652477"/>
    </source>
</evidence>
<dbReference type="AlphaFoldDB" id="A0A923RPM3"/>
<proteinExistence type="predicted"/>
<organism evidence="2 3">
    <name type="scientific">Mediterraneibacter hominis</name>
    <dbReference type="NCBI Taxonomy" id="2763054"/>
    <lineage>
        <taxon>Bacteria</taxon>
        <taxon>Bacillati</taxon>
        <taxon>Bacillota</taxon>
        <taxon>Clostridia</taxon>
        <taxon>Lachnospirales</taxon>
        <taxon>Lachnospiraceae</taxon>
        <taxon>Mediterraneibacter</taxon>
    </lineage>
</organism>
<keyword evidence="3" id="KW-1185">Reference proteome</keyword>
<sequence length="123" mass="14487">MRENEAKEKQMEDFAKLCRVIRNYVKDKRWDECEVLIPKYMELYPHSAVPHNLMGIMLEKQGKHPQAMCHFRAAAALDASYLPAGYNMKLYSAFEKTRDNKEPAYDEADCEDFNEKSQNENQF</sequence>
<evidence type="ECO:0000313" key="2">
    <source>
        <dbReference type="EMBL" id="MBC5688591.1"/>
    </source>
</evidence>
<dbReference type="EMBL" id="JACOPF010000001">
    <property type="protein sequence ID" value="MBC5688591.1"/>
    <property type="molecule type" value="Genomic_DNA"/>
</dbReference>
<evidence type="ECO:0008006" key="4">
    <source>
        <dbReference type="Google" id="ProtNLM"/>
    </source>
</evidence>
<protein>
    <recommendedName>
        <fullName evidence="4">Tetratricopeptide repeat protein</fullName>
    </recommendedName>
</protein>
<dbReference type="Proteomes" id="UP000652477">
    <property type="component" value="Unassembled WGS sequence"/>
</dbReference>
<feature type="region of interest" description="Disordered" evidence="1">
    <location>
        <begin position="102"/>
        <end position="123"/>
    </location>
</feature>
<dbReference type="RefSeq" id="WP_186875198.1">
    <property type="nucleotide sequence ID" value="NZ_JACOPF010000001.1"/>
</dbReference>
<feature type="compositionally biased region" description="Basic and acidic residues" evidence="1">
    <location>
        <begin position="113"/>
        <end position="123"/>
    </location>
</feature>
<evidence type="ECO:0000256" key="1">
    <source>
        <dbReference type="SAM" id="MobiDB-lite"/>
    </source>
</evidence>
<dbReference type="Gene3D" id="1.25.40.10">
    <property type="entry name" value="Tetratricopeptide repeat domain"/>
    <property type="match status" value="1"/>
</dbReference>
<dbReference type="InterPro" id="IPR011990">
    <property type="entry name" value="TPR-like_helical_dom_sf"/>
</dbReference>
<gene>
    <name evidence="2" type="ORF">H8S37_06560</name>
</gene>
<reference evidence="2" key="1">
    <citation type="submission" date="2020-08" db="EMBL/GenBank/DDBJ databases">
        <title>Genome public.</title>
        <authorList>
            <person name="Liu C."/>
            <person name="Sun Q."/>
        </authorList>
    </citation>
    <scope>NUCLEOTIDE SEQUENCE</scope>
    <source>
        <strain evidence="2">NSJ-55</strain>
    </source>
</reference>